<dbReference type="EMBL" id="LAQI01000071">
    <property type="protein sequence ID" value="KKY22924.1"/>
    <property type="molecule type" value="Genomic_DNA"/>
</dbReference>
<gene>
    <name evidence="2" type="ORF">UCDDS831_g03358</name>
</gene>
<reference evidence="2 3" key="1">
    <citation type="submission" date="2015-03" db="EMBL/GenBank/DDBJ databases">
        <authorList>
            <person name="Morales-Cruz A."/>
            <person name="Amrine K.C."/>
            <person name="Cantu D."/>
        </authorList>
    </citation>
    <scope>NUCLEOTIDE SEQUENCE [LARGE SCALE GENOMIC DNA]</scope>
    <source>
        <strain evidence="2">DS831</strain>
    </source>
</reference>
<reference evidence="2 3" key="2">
    <citation type="submission" date="2015-05" db="EMBL/GenBank/DDBJ databases">
        <title>Distinctive expansion of gene families associated with plant cell wall degradation and secondary metabolism in the genomes of grapevine trunk pathogens.</title>
        <authorList>
            <person name="Lawrence D.P."/>
            <person name="Travadon R."/>
            <person name="Rolshausen P.E."/>
            <person name="Baumgartner K."/>
        </authorList>
    </citation>
    <scope>NUCLEOTIDE SEQUENCE [LARGE SCALE GENOMIC DNA]</scope>
    <source>
        <strain evidence="2">DS831</strain>
    </source>
</reference>
<feature type="compositionally biased region" description="Basic and acidic residues" evidence="1">
    <location>
        <begin position="48"/>
        <end position="60"/>
    </location>
</feature>
<dbReference type="AlphaFoldDB" id="A0A0G2EKQ8"/>
<protein>
    <submittedName>
        <fullName evidence="2">Uncharacterized protein</fullName>
    </submittedName>
</protein>
<feature type="region of interest" description="Disordered" evidence="1">
    <location>
        <begin position="1"/>
        <end position="64"/>
    </location>
</feature>
<evidence type="ECO:0000313" key="3">
    <source>
        <dbReference type="Proteomes" id="UP000034182"/>
    </source>
</evidence>
<name>A0A0G2EKQ8_9PEZI</name>
<accession>A0A0G2EKQ8</accession>
<evidence type="ECO:0000256" key="1">
    <source>
        <dbReference type="SAM" id="MobiDB-lite"/>
    </source>
</evidence>
<evidence type="ECO:0000313" key="2">
    <source>
        <dbReference type="EMBL" id="KKY22924.1"/>
    </source>
</evidence>
<sequence>MTKDTRNPAPFAGAVGDAQNNHSTEAETVPVLDEEFDESDAEVIPEMGKSKTKEKSKEVSMEEAGVLNTLQKPQTANTTAPDAFKNDPVLRFAKSNLPGFYERVRKGEGTACRMQELLIFMKQIAENEGVLYESLDGFPMEHTVGYAISDDCWINQNKHSVEKMLGDVLRNPDVTLQASGRTNFRFRDTQQKPERDRELTFPPIPDDVDTVLFPYCRKIEFEYAQKELGLLTRVLGRVQANVKFEPRTARTYEYA</sequence>
<feature type="compositionally biased region" description="Acidic residues" evidence="1">
    <location>
        <begin position="32"/>
        <end position="43"/>
    </location>
</feature>
<dbReference type="Proteomes" id="UP000034182">
    <property type="component" value="Unassembled WGS sequence"/>
</dbReference>
<organism evidence="2 3">
    <name type="scientific">Diplodia seriata</name>
    <dbReference type="NCBI Taxonomy" id="420778"/>
    <lineage>
        <taxon>Eukaryota</taxon>
        <taxon>Fungi</taxon>
        <taxon>Dikarya</taxon>
        <taxon>Ascomycota</taxon>
        <taxon>Pezizomycotina</taxon>
        <taxon>Dothideomycetes</taxon>
        <taxon>Dothideomycetes incertae sedis</taxon>
        <taxon>Botryosphaeriales</taxon>
        <taxon>Botryosphaeriaceae</taxon>
        <taxon>Diplodia</taxon>
    </lineage>
</organism>
<proteinExistence type="predicted"/>
<comment type="caution">
    <text evidence="2">The sequence shown here is derived from an EMBL/GenBank/DDBJ whole genome shotgun (WGS) entry which is preliminary data.</text>
</comment>